<dbReference type="STRING" id="1531966.A0A0A1T890"/>
<evidence type="ECO:0000259" key="1">
    <source>
        <dbReference type="Pfam" id="PF01425"/>
    </source>
</evidence>
<evidence type="ECO:0000313" key="2">
    <source>
        <dbReference type="EMBL" id="CEJ82395.1"/>
    </source>
</evidence>
<dbReference type="PANTHER" id="PTHR11895">
    <property type="entry name" value="TRANSAMIDASE"/>
    <property type="match status" value="1"/>
</dbReference>
<keyword evidence="3" id="KW-1185">Reference proteome</keyword>
<dbReference type="PANTHER" id="PTHR11895:SF151">
    <property type="entry name" value="GLUTAMYL-TRNA(GLN) AMIDOTRANSFERASE SUBUNIT A"/>
    <property type="match status" value="1"/>
</dbReference>
<evidence type="ECO:0000313" key="3">
    <source>
        <dbReference type="Proteomes" id="UP000039046"/>
    </source>
</evidence>
<dbReference type="AlphaFoldDB" id="A0A0A1T890"/>
<dbReference type="GO" id="GO:0003824">
    <property type="term" value="F:catalytic activity"/>
    <property type="evidence" value="ECO:0007669"/>
    <property type="project" value="InterPro"/>
</dbReference>
<proteinExistence type="predicted"/>
<dbReference type="InterPro" id="IPR036928">
    <property type="entry name" value="AS_sf"/>
</dbReference>
<feature type="domain" description="Amidase" evidence="1">
    <location>
        <begin position="30"/>
        <end position="464"/>
    </location>
</feature>
<dbReference type="EMBL" id="CDHN01000001">
    <property type="protein sequence ID" value="CEJ82395.1"/>
    <property type="molecule type" value="Genomic_DNA"/>
</dbReference>
<dbReference type="HOGENOM" id="CLU_009600_0_3_1"/>
<reference evidence="2 3" key="1">
    <citation type="journal article" date="2015" name="Genome Announc.">
        <title>Draft Genome Sequence and Gene Annotation of the Entomopathogenic Fungus Verticillium hemipterigenum.</title>
        <authorList>
            <person name="Horn F."/>
            <person name="Habel A."/>
            <person name="Scharf D.H."/>
            <person name="Dworschak J."/>
            <person name="Brakhage A.A."/>
            <person name="Guthke R."/>
            <person name="Hertweck C."/>
            <person name="Linde J."/>
        </authorList>
    </citation>
    <scope>NUCLEOTIDE SEQUENCE [LARGE SCALE GENOMIC DNA]</scope>
</reference>
<dbReference type="InterPro" id="IPR000120">
    <property type="entry name" value="Amidase"/>
</dbReference>
<dbReference type="OrthoDB" id="1879366at2759"/>
<protein>
    <recommendedName>
        <fullName evidence="1">Amidase domain-containing protein</fullName>
    </recommendedName>
</protein>
<accession>A0A0A1T890</accession>
<dbReference type="Gene3D" id="3.90.1300.10">
    <property type="entry name" value="Amidase signature (AS) domain"/>
    <property type="match status" value="1"/>
</dbReference>
<gene>
    <name evidence="2" type="ORF">VHEMI02461</name>
</gene>
<dbReference type="Pfam" id="PF01425">
    <property type="entry name" value="Amidase"/>
    <property type="match status" value="1"/>
</dbReference>
<name>A0A0A1T890_9HYPO</name>
<dbReference type="SUPFAM" id="SSF75304">
    <property type="entry name" value="Amidase signature (AS) enzymes"/>
    <property type="match status" value="1"/>
</dbReference>
<dbReference type="Proteomes" id="UP000039046">
    <property type="component" value="Unassembled WGS sequence"/>
</dbReference>
<dbReference type="InterPro" id="IPR023631">
    <property type="entry name" value="Amidase_dom"/>
</dbReference>
<organism evidence="2 3">
    <name type="scientific">[Torrubiella] hemipterigena</name>
    <dbReference type="NCBI Taxonomy" id="1531966"/>
    <lineage>
        <taxon>Eukaryota</taxon>
        <taxon>Fungi</taxon>
        <taxon>Dikarya</taxon>
        <taxon>Ascomycota</taxon>
        <taxon>Pezizomycotina</taxon>
        <taxon>Sordariomycetes</taxon>
        <taxon>Hypocreomycetidae</taxon>
        <taxon>Hypocreales</taxon>
        <taxon>Clavicipitaceae</taxon>
        <taxon>Clavicipitaceae incertae sedis</taxon>
        <taxon>'Torrubiella' clade</taxon>
    </lineage>
</organism>
<sequence>MTGYTFLDWSADETIYAIRHRHITARKYITSVLSQANKVAPLNSIINLLADDALTAADAIDQKIAHGLPLGPLAGLAIVAKDNINLAGHLTTAGTPALNCSRPDTTAPSLRKLIAAGAIVIGKANMHELALGITSTNFSPFAGAVHNPYNDSMIPGGSSGGTAAAVASRIVTCGLGTDTGGSTRIPAALTGTVGFRPSVGNGGRERRYHDEGAVVPISHTRDTVGTLGRCMADVTLLDSIITGGPRANPIDVSGVRFGLPPSLWNDLDNQLQAVVTAAKASLQAAGAVLVDADLPDLLALDDKISLPLALHEPIADIPAYLKANGYTNITLADIAAKVASPDVAKLFEAISSDAFGSQYNDAINIHRPALQHMYQQYFTSNNLSAVLFPTTVLPARPIDLIHGSGNVSINGGPPVDAFATYIRLTSPGSDAGIPGLSIPAGLTSDRLPVGIEIDGPLGSDMTLLGLGLTIEKKFGRLPPPPGC</sequence>